<protein>
    <submittedName>
        <fullName evidence="4">Uncharacterized protein</fullName>
    </submittedName>
</protein>
<dbReference type="PANTHER" id="PTHR24198">
    <property type="entry name" value="ANKYRIN REPEAT AND PROTEIN KINASE DOMAIN-CONTAINING PROTEIN"/>
    <property type="match status" value="1"/>
</dbReference>
<dbReference type="PROSITE" id="PS50088">
    <property type="entry name" value="ANK_REPEAT"/>
    <property type="match status" value="1"/>
</dbReference>
<reference evidence="4" key="1">
    <citation type="submission" date="2016-08" db="EMBL/GenBank/DDBJ databases">
        <authorList>
            <person name="Yan J."/>
        </authorList>
    </citation>
    <scope>NUCLEOTIDE SEQUENCE</scope>
    <source>
        <strain evidence="4">CSS-01s</strain>
    </source>
</reference>
<name>A0A8H7MB73_9PEZI</name>
<keyword evidence="2 3" id="KW-0040">ANK repeat</keyword>
<dbReference type="EMBL" id="MDYX01000037">
    <property type="protein sequence ID" value="KAF9630112.1"/>
    <property type="molecule type" value="Genomic_DNA"/>
</dbReference>
<evidence type="ECO:0000256" key="2">
    <source>
        <dbReference type="ARBA" id="ARBA00023043"/>
    </source>
</evidence>
<dbReference type="Pfam" id="PF12796">
    <property type="entry name" value="Ank_2"/>
    <property type="match status" value="1"/>
</dbReference>
<sequence>MDALLPPKDRATQVCESLLKVNANPVSVEVVLNYFDDALKNEKRPAQKSFVVVAQAAAAKGRADILERLLEVGCQLCPTIYWGAIEGRSIAVFEVLRRRGWNINNQCMPGGFPILGHLWEDPHLANWFFSQGADLNKKNNKGKTPLSIIVQNAPKETISWFLDKGGLVDQGWLLHYALRRGSEQYEVVHLLLKFLTEKQKKDPRDLLNTYELKGYPIDPCERGTARVTPLQEAAGRGDERLVRLLIHMGASSSAPDSEGHTALAYAHGDIRIIQAMQEGDAGVIQAVQQNSRKDSV</sequence>
<dbReference type="Proteomes" id="UP000627934">
    <property type="component" value="Unassembled WGS sequence"/>
</dbReference>
<dbReference type="Pfam" id="PF00023">
    <property type="entry name" value="Ank"/>
    <property type="match status" value="1"/>
</dbReference>
<feature type="repeat" description="ANK" evidence="3">
    <location>
        <begin position="225"/>
        <end position="257"/>
    </location>
</feature>
<organism evidence="4 5">
    <name type="scientific">Lasiodiplodia theobromae</name>
    <dbReference type="NCBI Taxonomy" id="45133"/>
    <lineage>
        <taxon>Eukaryota</taxon>
        <taxon>Fungi</taxon>
        <taxon>Dikarya</taxon>
        <taxon>Ascomycota</taxon>
        <taxon>Pezizomycotina</taxon>
        <taxon>Dothideomycetes</taxon>
        <taxon>Dothideomycetes incertae sedis</taxon>
        <taxon>Botryosphaeriales</taxon>
        <taxon>Botryosphaeriaceae</taxon>
        <taxon>Lasiodiplodia</taxon>
    </lineage>
</organism>
<evidence type="ECO:0000313" key="5">
    <source>
        <dbReference type="Proteomes" id="UP000627934"/>
    </source>
</evidence>
<dbReference type="Gene3D" id="1.25.40.20">
    <property type="entry name" value="Ankyrin repeat-containing domain"/>
    <property type="match status" value="2"/>
</dbReference>
<dbReference type="PROSITE" id="PS50297">
    <property type="entry name" value="ANK_REP_REGION"/>
    <property type="match status" value="1"/>
</dbReference>
<keyword evidence="1" id="KW-0677">Repeat</keyword>
<dbReference type="PANTHER" id="PTHR24198:SF165">
    <property type="entry name" value="ANKYRIN REPEAT-CONTAINING PROTEIN-RELATED"/>
    <property type="match status" value="1"/>
</dbReference>
<accession>A0A8H7MB73</accession>
<reference evidence="4" key="2">
    <citation type="journal article" date="2018" name="DNA Res.">
        <title>Comparative genome and transcriptome analyses reveal adaptations to opportunistic infections in woody plant degrading pathogens of Botryosphaeriaceae.</title>
        <authorList>
            <person name="Yan J.Y."/>
            <person name="Zhao W.S."/>
            <person name="Chen Z."/>
            <person name="Xing Q.K."/>
            <person name="Zhang W."/>
            <person name="Chethana K.W.T."/>
            <person name="Xue M.F."/>
            <person name="Xu J.P."/>
            <person name="Phillips A.J.L."/>
            <person name="Wang Y."/>
            <person name="Liu J.H."/>
            <person name="Liu M."/>
            <person name="Zhou Y."/>
            <person name="Jayawardena R.S."/>
            <person name="Manawasinghe I.S."/>
            <person name="Huang J.B."/>
            <person name="Qiao G.H."/>
            <person name="Fu C.Y."/>
            <person name="Guo F.F."/>
            <person name="Dissanayake A.J."/>
            <person name="Peng Y.L."/>
            <person name="Hyde K.D."/>
            <person name="Li X.H."/>
        </authorList>
    </citation>
    <scope>NUCLEOTIDE SEQUENCE</scope>
    <source>
        <strain evidence="4">CSS-01s</strain>
    </source>
</reference>
<dbReference type="InterPro" id="IPR036770">
    <property type="entry name" value="Ankyrin_rpt-contain_sf"/>
</dbReference>
<proteinExistence type="predicted"/>
<gene>
    <name evidence="4" type="ORF">BFW01_g293</name>
</gene>
<evidence type="ECO:0000313" key="4">
    <source>
        <dbReference type="EMBL" id="KAF9630112.1"/>
    </source>
</evidence>
<dbReference type="InterPro" id="IPR002110">
    <property type="entry name" value="Ankyrin_rpt"/>
</dbReference>
<evidence type="ECO:0000256" key="3">
    <source>
        <dbReference type="PROSITE-ProRule" id="PRU00023"/>
    </source>
</evidence>
<dbReference type="SUPFAM" id="SSF48403">
    <property type="entry name" value="Ankyrin repeat"/>
    <property type="match status" value="1"/>
</dbReference>
<comment type="caution">
    <text evidence="4">The sequence shown here is derived from an EMBL/GenBank/DDBJ whole genome shotgun (WGS) entry which is preliminary data.</text>
</comment>
<dbReference type="AlphaFoldDB" id="A0A8H7MB73"/>
<evidence type="ECO:0000256" key="1">
    <source>
        <dbReference type="ARBA" id="ARBA00022737"/>
    </source>
</evidence>